<keyword evidence="4" id="KW-1185">Reference proteome</keyword>
<dbReference type="Proteomes" id="UP000218231">
    <property type="component" value="Unassembled WGS sequence"/>
</dbReference>
<feature type="region of interest" description="Disordered" evidence="1">
    <location>
        <begin position="284"/>
        <end position="335"/>
    </location>
</feature>
<sequence length="335" mass="37381">MSLNVSLSIALQTLISTSYAVIDIFLIVVLVALGKEFDKDALSVPIMSSIAGPFLVHLYPVLIRSVTLNYTEMRISESAVAVYEGIIRRDAHFESIMVGSAILACLFACTFTMFSINRMVKKGESMGECHNMRRPVYSVLLGTMLSIFAHNNIQMGARFYWNVVTFSIILMTIITLIVTMKIRKLTDDPKIAPIYSIFKVLAIFECVVTILILPRSMKELEIAIYFKHMPLQIAQLDSIPRLMIIMGIVCLPPYNTRLLDTLKSYACCACCCLKSKINENRDSKEKDVESCNQNEKTISETSTGTDIGPPPSYSTLEKQSEVPELPPKEPVLIAA</sequence>
<evidence type="ECO:0000313" key="4">
    <source>
        <dbReference type="Proteomes" id="UP000218231"/>
    </source>
</evidence>
<organism evidence="3 4">
    <name type="scientific">Diploscapter pachys</name>
    <dbReference type="NCBI Taxonomy" id="2018661"/>
    <lineage>
        <taxon>Eukaryota</taxon>
        <taxon>Metazoa</taxon>
        <taxon>Ecdysozoa</taxon>
        <taxon>Nematoda</taxon>
        <taxon>Chromadorea</taxon>
        <taxon>Rhabditida</taxon>
        <taxon>Rhabditina</taxon>
        <taxon>Rhabditomorpha</taxon>
        <taxon>Rhabditoidea</taxon>
        <taxon>Rhabditidae</taxon>
        <taxon>Diploscapter</taxon>
    </lineage>
</organism>
<feature type="transmembrane region" description="Helical" evidence="2">
    <location>
        <begin position="159"/>
        <end position="180"/>
    </location>
</feature>
<reference evidence="3 4" key="1">
    <citation type="journal article" date="2017" name="Curr. Biol.">
        <title>Genome architecture and evolution of a unichromosomal asexual nematode.</title>
        <authorList>
            <person name="Fradin H."/>
            <person name="Zegar C."/>
            <person name="Gutwein M."/>
            <person name="Lucas J."/>
            <person name="Kovtun M."/>
            <person name="Corcoran D."/>
            <person name="Baugh L.R."/>
            <person name="Kiontke K."/>
            <person name="Gunsalus K."/>
            <person name="Fitch D.H."/>
            <person name="Piano F."/>
        </authorList>
    </citation>
    <scope>NUCLEOTIDE SEQUENCE [LARGE SCALE GENOMIC DNA]</scope>
    <source>
        <strain evidence="3">PF1309</strain>
    </source>
</reference>
<comment type="caution">
    <text evidence="3">The sequence shown here is derived from an EMBL/GenBank/DDBJ whole genome shotgun (WGS) entry which is preliminary data.</text>
</comment>
<feature type="transmembrane region" description="Helical" evidence="2">
    <location>
        <begin position="136"/>
        <end position="153"/>
    </location>
</feature>
<dbReference type="EMBL" id="LIAE01010726">
    <property type="protein sequence ID" value="PAV56070.1"/>
    <property type="molecule type" value="Genomic_DNA"/>
</dbReference>
<accession>A0A2A2J2G2</accession>
<feature type="transmembrane region" description="Helical" evidence="2">
    <location>
        <begin position="96"/>
        <end position="116"/>
    </location>
</feature>
<proteinExistence type="predicted"/>
<feature type="transmembrane region" description="Helical" evidence="2">
    <location>
        <begin position="6"/>
        <end position="32"/>
    </location>
</feature>
<feature type="transmembrane region" description="Helical" evidence="2">
    <location>
        <begin position="192"/>
        <end position="213"/>
    </location>
</feature>
<keyword evidence="2" id="KW-0472">Membrane</keyword>
<dbReference type="AlphaFoldDB" id="A0A2A2J2G2"/>
<evidence type="ECO:0000313" key="3">
    <source>
        <dbReference type="EMBL" id="PAV56070.1"/>
    </source>
</evidence>
<protein>
    <submittedName>
        <fullName evidence="3">Uncharacterized protein</fullName>
    </submittedName>
</protein>
<feature type="compositionally biased region" description="Polar residues" evidence="1">
    <location>
        <begin position="290"/>
        <end position="305"/>
    </location>
</feature>
<evidence type="ECO:0000256" key="1">
    <source>
        <dbReference type="SAM" id="MobiDB-lite"/>
    </source>
</evidence>
<keyword evidence="2" id="KW-0812">Transmembrane</keyword>
<name>A0A2A2J2G2_9BILA</name>
<feature type="transmembrane region" description="Helical" evidence="2">
    <location>
        <begin position="44"/>
        <end position="63"/>
    </location>
</feature>
<evidence type="ECO:0000256" key="2">
    <source>
        <dbReference type="SAM" id="Phobius"/>
    </source>
</evidence>
<keyword evidence="2" id="KW-1133">Transmembrane helix</keyword>
<gene>
    <name evidence="3" type="ORF">WR25_01104</name>
</gene>